<dbReference type="InParanoid" id="A0A4S2N0R2"/>
<name>A0A4S2N0R2_9PEZI</name>
<keyword evidence="2" id="KW-1185">Reference proteome</keyword>
<proteinExistence type="predicted"/>
<dbReference type="Proteomes" id="UP000298138">
    <property type="component" value="Unassembled WGS sequence"/>
</dbReference>
<organism evidence="1 2">
    <name type="scientific">Ascodesmis nigricans</name>
    <dbReference type="NCBI Taxonomy" id="341454"/>
    <lineage>
        <taxon>Eukaryota</taxon>
        <taxon>Fungi</taxon>
        <taxon>Dikarya</taxon>
        <taxon>Ascomycota</taxon>
        <taxon>Pezizomycotina</taxon>
        <taxon>Pezizomycetes</taxon>
        <taxon>Pezizales</taxon>
        <taxon>Ascodesmidaceae</taxon>
        <taxon>Ascodesmis</taxon>
    </lineage>
</organism>
<dbReference type="EMBL" id="ML220115">
    <property type="protein sequence ID" value="TGZ82494.1"/>
    <property type="molecule type" value="Genomic_DNA"/>
</dbReference>
<sequence length="77" mass="8498">MPSTKRALHYTMQGVLTPAHAQPHSLTNSHAPLTDQFACRLVRLRDMRSAAASESLGVFVVLGVRKVESFLYFARGV</sequence>
<accession>A0A4S2N0R2</accession>
<protein>
    <submittedName>
        <fullName evidence="1">Uncharacterized protein</fullName>
    </submittedName>
</protein>
<reference evidence="1 2" key="1">
    <citation type="submission" date="2019-04" db="EMBL/GenBank/DDBJ databases">
        <title>Comparative genomics and transcriptomics to analyze fruiting body development in filamentous ascomycetes.</title>
        <authorList>
            <consortium name="DOE Joint Genome Institute"/>
            <person name="Lutkenhaus R."/>
            <person name="Traeger S."/>
            <person name="Breuer J."/>
            <person name="Kuo A."/>
            <person name="Lipzen A."/>
            <person name="Pangilinan J."/>
            <person name="Dilworth D."/>
            <person name="Sandor L."/>
            <person name="Poggeler S."/>
            <person name="Barry K."/>
            <person name="Grigoriev I.V."/>
            <person name="Nowrousian M."/>
        </authorList>
    </citation>
    <scope>NUCLEOTIDE SEQUENCE [LARGE SCALE GENOMIC DNA]</scope>
    <source>
        <strain evidence="1 2">CBS 389.68</strain>
    </source>
</reference>
<evidence type="ECO:0000313" key="2">
    <source>
        <dbReference type="Proteomes" id="UP000298138"/>
    </source>
</evidence>
<gene>
    <name evidence="1" type="ORF">EX30DRAFT_187376</name>
</gene>
<evidence type="ECO:0000313" key="1">
    <source>
        <dbReference type="EMBL" id="TGZ82494.1"/>
    </source>
</evidence>
<dbReference type="AlphaFoldDB" id="A0A4S2N0R2"/>